<dbReference type="InterPro" id="IPR019734">
    <property type="entry name" value="TPR_rpt"/>
</dbReference>
<comment type="caution">
    <text evidence="3">The sequence shown here is derived from an EMBL/GenBank/DDBJ whole genome shotgun (WGS) entry which is preliminary data.</text>
</comment>
<dbReference type="AlphaFoldDB" id="A0AA36IY13"/>
<evidence type="ECO:0000256" key="1">
    <source>
        <dbReference type="PROSITE-ProRule" id="PRU00339"/>
    </source>
</evidence>
<evidence type="ECO:0000313" key="3">
    <source>
        <dbReference type="EMBL" id="CAJ1396062.1"/>
    </source>
</evidence>
<organism evidence="3 4">
    <name type="scientific">Effrenium voratum</name>
    <dbReference type="NCBI Taxonomy" id="2562239"/>
    <lineage>
        <taxon>Eukaryota</taxon>
        <taxon>Sar</taxon>
        <taxon>Alveolata</taxon>
        <taxon>Dinophyceae</taxon>
        <taxon>Suessiales</taxon>
        <taxon>Symbiodiniaceae</taxon>
        <taxon>Effrenium</taxon>
    </lineage>
</organism>
<dbReference type="InterPro" id="IPR011990">
    <property type="entry name" value="TPR-like_helical_dom_sf"/>
</dbReference>
<dbReference type="Pfam" id="PF14559">
    <property type="entry name" value="TPR_19"/>
    <property type="match status" value="1"/>
</dbReference>
<dbReference type="GO" id="GO:0044183">
    <property type="term" value="F:protein folding chaperone"/>
    <property type="evidence" value="ECO:0007669"/>
    <property type="project" value="TreeGrafter"/>
</dbReference>
<keyword evidence="1" id="KW-0802">TPR repeat</keyword>
<feature type="repeat" description="TPR" evidence="1">
    <location>
        <begin position="286"/>
        <end position="319"/>
    </location>
</feature>
<name>A0AA36IY13_9DINO</name>
<dbReference type="PANTHER" id="PTHR46512">
    <property type="entry name" value="PEPTIDYLPROLYL ISOMERASE"/>
    <property type="match status" value="1"/>
</dbReference>
<dbReference type="Gene3D" id="1.25.40.10">
    <property type="entry name" value="Tetratricopeptide repeat domain"/>
    <property type="match status" value="1"/>
</dbReference>
<dbReference type="PROSITE" id="PS50005">
    <property type="entry name" value="TPR"/>
    <property type="match status" value="1"/>
</dbReference>
<evidence type="ECO:0000256" key="2">
    <source>
        <dbReference type="SAM" id="MobiDB-lite"/>
    </source>
</evidence>
<feature type="compositionally biased region" description="Basic and acidic residues" evidence="2">
    <location>
        <begin position="33"/>
        <end position="44"/>
    </location>
</feature>
<dbReference type="GO" id="GO:0016020">
    <property type="term" value="C:membrane"/>
    <property type="evidence" value="ECO:0007669"/>
    <property type="project" value="TreeGrafter"/>
</dbReference>
<dbReference type="InterPro" id="IPR050754">
    <property type="entry name" value="FKBP4/5/8-like"/>
</dbReference>
<keyword evidence="4" id="KW-1185">Reference proteome</keyword>
<proteinExistence type="predicted"/>
<feature type="compositionally biased region" description="Acidic residues" evidence="2">
    <location>
        <begin position="45"/>
        <end position="55"/>
    </location>
</feature>
<dbReference type="GO" id="GO:0012505">
    <property type="term" value="C:endomembrane system"/>
    <property type="evidence" value="ECO:0007669"/>
    <property type="project" value="TreeGrafter"/>
</dbReference>
<feature type="region of interest" description="Disordered" evidence="2">
    <location>
        <begin position="1"/>
        <end position="81"/>
    </location>
</feature>
<dbReference type="GO" id="GO:0005829">
    <property type="term" value="C:cytosol"/>
    <property type="evidence" value="ECO:0007669"/>
    <property type="project" value="TreeGrafter"/>
</dbReference>
<dbReference type="SUPFAM" id="SSF48452">
    <property type="entry name" value="TPR-like"/>
    <property type="match status" value="1"/>
</dbReference>
<dbReference type="EMBL" id="CAUJNA010003217">
    <property type="protein sequence ID" value="CAJ1396062.1"/>
    <property type="molecule type" value="Genomic_DNA"/>
</dbReference>
<accession>A0AA36IY13</accession>
<reference evidence="3" key="1">
    <citation type="submission" date="2023-08" db="EMBL/GenBank/DDBJ databases">
        <authorList>
            <person name="Chen Y."/>
            <person name="Shah S."/>
            <person name="Dougan E. K."/>
            <person name="Thang M."/>
            <person name="Chan C."/>
        </authorList>
    </citation>
    <scope>NUCLEOTIDE SEQUENCE</scope>
</reference>
<gene>
    <name evidence="3" type="ORF">EVOR1521_LOCUS20349</name>
</gene>
<dbReference type="PANTHER" id="PTHR46512:SF1">
    <property type="entry name" value="PEPTIDYLPROLYL ISOMERASE"/>
    <property type="match status" value="1"/>
</dbReference>
<evidence type="ECO:0008006" key="5">
    <source>
        <dbReference type="Google" id="ProtNLM"/>
    </source>
</evidence>
<dbReference type="GO" id="GO:0005740">
    <property type="term" value="C:mitochondrial envelope"/>
    <property type="evidence" value="ECO:0007669"/>
    <property type="project" value="TreeGrafter"/>
</dbReference>
<dbReference type="Proteomes" id="UP001178507">
    <property type="component" value="Unassembled WGS sequence"/>
</dbReference>
<sequence length="350" mass="38038">MGNCGCFSFLKELPSPPQDKPKLPDLAGSSPPKEPRDASGKGTEEPSEAEAEGPGDDFSQWQPGKHGVADISPNQDGRLLIREPPKLPKDAAAVPDGAEVCLNLEILAGGKRMMRCEALRTSAGSGDLNLPEELELAIPCLKPGGVFTALCRPFGLGELPATGLWQSLVACYGKEAVLKLELLEVQDLCLATLEGHERLDYAKGRKEAAGRFFKRQRFEAALERYSLAAEMLTQRDDIKDNALYSQAQEVKSLCELNAAACLLKLEKWRDAEAVCNAILRANPANEKALFRRGKALLALGDSARASADLRKVLEVNPNNSEAKQLLQQAKKESKGTARERNVYAKMLQSD</sequence>
<protein>
    <recommendedName>
        <fullName evidence="5">FK506-binding protein-like</fullName>
    </recommendedName>
</protein>
<evidence type="ECO:0000313" key="4">
    <source>
        <dbReference type="Proteomes" id="UP001178507"/>
    </source>
</evidence>
<dbReference type="SMART" id="SM00028">
    <property type="entry name" value="TPR"/>
    <property type="match status" value="2"/>
</dbReference>